<keyword evidence="1" id="KW-1133">Transmembrane helix</keyword>
<gene>
    <name evidence="2" type="ORF">I41_54640</name>
</gene>
<dbReference type="RefSeq" id="WP_168207168.1">
    <property type="nucleotide sequence ID" value="NZ_CP036339.1"/>
</dbReference>
<feature type="transmembrane region" description="Helical" evidence="1">
    <location>
        <begin position="384"/>
        <end position="404"/>
    </location>
</feature>
<feature type="transmembrane region" description="Helical" evidence="1">
    <location>
        <begin position="444"/>
        <end position="462"/>
    </location>
</feature>
<dbReference type="AlphaFoldDB" id="A0A517U6F9"/>
<evidence type="ECO:0000256" key="1">
    <source>
        <dbReference type="SAM" id="Phobius"/>
    </source>
</evidence>
<feature type="transmembrane region" description="Helical" evidence="1">
    <location>
        <begin position="354"/>
        <end position="372"/>
    </location>
</feature>
<feature type="transmembrane region" description="Helical" evidence="1">
    <location>
        <begin position="94"/>
        <end position="115"/>
    </location>
</feature>
<keyword evidence="1" id="KW-0472">Membrane</keyword>
<keyword evidence="3" id="KW-1185">Reference proteome</keyword>
<dbReference type="KEGG" id="llh:I41_54640"/>
<name>A0A517U6F9_9BACT</name>
<organism evidence="2 3">
    <name type="scientific">Lacipirellula limnantheis</name>
    <dbReference type="NCBI Taxonomy" id="2528024"/>
    <lineage>
        <taxon>Bacteria</taxon>
        <taxon>Pseudomonadati</taxon>
        <taxon>Planctomycetota</taxon>
        <taxon>Planctomycetia</taxon>
        <taxon>Pirellulales</taxon>
        <taxon>Lacipirellulaceae</taxon>
        <taxon>Lacipirellula</taxon>
    </lineage>
</organism>
<proteinExistence type="predicted"/>
<feature type="transmembrane region" description="Helical" evidence="1">
    <location>
        <begin position="20"/>
        <end position="37"/>
    </location>
</feature>
<feature type="transmembrane region" description="Helical" evidence="1">
    <location>
        <begin position="306"/>
        <end position="326"/>
    </location>
</feature>
<dbReference type="Proteomes" id="UP000317909">
    <property type="component" value="Chromosome"/>
</dbReference>
<reference evidence="2 3" key="1">
    <citation type="submission" date="2019-02" db="EMBL/GenBank/DDBJ databases">
        <title>Deep-cultivation of Planctomycetes and their phenomic and genomic characterization uncovers novel biology.</title>
        <authorList>
            <person name="Wiegand S."/>
            <person name="Jogler M."/>
            <person name="Boedeker C."/>
            <person name="Pinto D."/>
            <person name="Vollmers J."/>
            <person name="Rivas-Marin E."/>
            <person name="Kohn T."/>
            <person name="Peeters S.H."/>
            <person name="Heuer A."/>
            <person name="Rast P."/>
            <person name="Oberbeckmann S."/>
            <person name="Bunk B."/>
            <person name="Jeske O."/>
            <person name="Meyerdierks A."/>
            <person name="Storesund J.E."/>
            <person name="Kallscheuer N."/>
            <person name="Luecker S."/>
            <person name="Lage O.M."/>
            <person name="Pohl T."/>
            <person name="Merkel B.J."/>
            <person name="Hornburger P."/>
            <person name="Mueller R.-W."/>
            <person name="Bruemmer F."/>
            <person name="Labrenz M."/>
            <person name="Spormann A.M."/>
            <person name="Op den Camp H."/>
            <person name="Overmann J."/>
            <person name="Amann R."/>
            <person name="Jetten M.S.M."/>
            <person name="Mascher T."/>
            <person name="Medema M.H."/>
            <person name="Devos D.P."/>
            <person name="Kaster A.-K."/>
            <person name="Ovreas L."/>
            <person name="Rohde M."/>
            <person name="Galperin M.Y."/>
            <person name="Jogler C."/>
        </authorList>
    </citation>
    <scope>NUCLEOTIDE SEQUENCE [LARGE SCALE GENOMIC DNA]</scope>
    <source>
        <strain evidence="2 3">I41</strain>
    </source>
</reference>
<feature type="transmembrane region" description="Helical" evidence="1">
    <location>
        <begin position="411"/>
        <end position="432"/>
    </location>
</feature>
<dbReference type="EMBL" id="CP036339">
    <property type="protein sequence ID" value="QDT76219.1"/>
    <property type="molecule type" value="Genomic_DNA"/>
</dbReference>
<accession>A0A517U6F9</accession>
<evidence type="ECO:0000313" key="3">
    <source>
        <dbReference type="Proteomes" id="UP000317909"/>
    </source>
</evidence>
<sequence>MTLRQLQQVTIHHLSRPKPWSWLLGAVLMLFALYSLADWVSNPPGTTSLTLPTLIFPVFALCLFPYLQVRQHAILWQFDNPQAALLPGYRTPHLLFLLVVAVITMAIVPCTIAALASISPWFLLAVCALLGAGLLFPSMTGLIVPFIILFQLDLDAAFVKPWMLAEGFRLPVLVAIAAVSWRTIGLHAFDASSGREEGTRLPLAFLKRTDWRFGKTAEEKQLGPASRPHWLQLAWNSSRLDRQISRMRNAGVYAKVRTGIARTSSNAPGGALQLVPLLAIGVIILWRSEESISFDQSNWEFMTSTLPFLTLAAALAPAVSLANRIPQMAFERLLPMTNQTFANALIYNALRSSIRWWLVAHAAALAALKFLPWEYLEPPSQSTMTVYVFISLSCLLFGNGAALIGALTPGFFAAFIVGAPSVAVCVGLPGFWSSLNPGQSNMGVLIAAAFFAAVGVSLIALARTNWRDREFGNR</sequence>
<feature type="transmembrane region" description="Helical" evidence="1">
    <location>
        <begin position="49"/>
        <end position="67"/>
    </location>
</feature>
<feature type="transmembrane region" description="Helical" evidence="1">
    <location>
        <begin position="267"/>
        <end position="286"/>
    </location>
</feature>
<evidence type="ECO:0000313" key="2">
    <source>
        <dbReference type="EMBL" id="QDT76219.1"/>
    </source>
</evidence>
<feature type="transmembrane region" description="Helical" evidence="1">
    <location>
        <begin position="121"/>
        <end position="150"/>
    </location>
</feature>
<protein>
    <submittedName>
        <fullName evidence="2">Uncharacterized protein</fullName>
    </submittedName>
</protein>
<keyword evidence="1" id="KW-0812">Transmembrane</keyword>